<reference evidence="1" key="2">
    <citation type="journal article" date="2015" name="Fish Shellfish Immunol.">
        <title>Early steps in the European eel (Anguilla anguilla)-Vibrio vulnificus interaction in the gills: Role of the RtxA13 toxin.</title>
        <authorList>
            <person name="Callol A."/>
            <person name="Pajuelo D."/>
            <person name="Ebbesson L."/>
            <person name="Teles M."/>
            <person name="MacKenzie S."/>
            <person name="Amaro C."/>
        </authorList>
    </citation>
    <scope>NUCLEOTIDE SEQUENCE</scope>
</reference>
<reference evidence="1" key="1">
    <citation type="submission" date="2014-11" db="EMBL/GenBank/DDBJ databases">
        <authorList>
            <person name="Amaro Gonzalez C."/>
        </authorList>
    </citation>
    <scope>NUCLEOTIDE SEQUENCE</scope>
</reference>
<organism evidence="1">
    <name type="scientific">Anguilla anguilla</name>
    <name type="common">European freshwater eel</name>
    <name type="synonym">Muraena anguilla</name>
    <dbReference type="NCBI Taxonomy" id="7936"/>
    <lineage>
        <taxon>Eukaryota</taxon>
        <taxon>Metazoa</taxon>
        <taxon>Chordata</taxon>
        <taxon>Craniata</taxon>
        <taxon>Vertebrata</taxon>
        <taxon>Euteleostomi</taxon>
        <taxon>Actinopterygii</taxon>
        <taxon>Neopterygii</taxon>
        <taxon>Teleostei</taxon>
        <taxon>Anguilliformes</taxon>
        <taxon>Anguillidae</taxon>
        <taxon>Anguilla</taxon>
    </lineage>
</organism>
<name>A0A0E9Q6F9_ANGAN</name>
<dbReference type="AlphaFoldDB" id="A0A0E9Q6F9"/>
<proteinExistence type="predicted"/>
<sequence>MAALLPLPRNTQFSIWGRVLSSSLDCPLEGGHMLKIGSGEQRGFSKW</sequence>
<accession>A0A0E9Q6F9</accession>
<protein>
    <submittedName>
        <fullName evidence="1">Uncharacterized protein</fullName>
    </submittedName>
</protein>
<evidence type="ECO:0000313" key="1">
    <source>
        <dbReference type="EMBL" id="JAH11910.1"/>
    </source>
</evidence>
<dbReference type="EMBL" id="GBXM01096667">
    <property type="protein sequence ID" value="JAH11910.1"/>
    <property type="molecule type" value="Transcribed_RNA"/>
</dbReference>